<keyword evidence="1" id="KW-1015">Disulfide bond</keyword>
<dbReference type="InterPro" id="IPR018378">
    <property type="entry name" value="C-type_lectin_CS"/>
</dbReference>
<dbReference type="InterPro" id="IPR050111">
    <property type="entry name" value="C-type_lectin/snaclec_domain"/>
</dbReference>
<proteinExistence type="predicted"/>
<dbReference type="InterPro" id="IPR016187">
    <property type="entry name" value="CTDL_fold"/>
</dbReference>
<name>A0A8S1DMR3_9INSE</name>
<dbReference type="InterPro" id="IPR001304">
    <property type="entry name" value="C-type_lectin-like"/>
</dbReference>
<dbReference type="SMART" id="SM00034">
    <property type="entry name" value="CLECT"/>
    <property type="match status" value="1"/>
</dbReference>
<evidence type="ECO:0000313" key="5">
    <source>
        <dbReference type="Proteomes" id="UP000494165"/>
    </source>
</evidence>
<keyword evidence="2" id="KW-0175">Coiled coil</keyword>
<dbReference type="OrthoDB" id="7647695at2759"/>
<dbReference type="PROSITE" id="PS00615">
    <property type="entry name" value="C_TYPE_LECTIN_1"/>
    <property type="match status" value="1"/>
</dbReference>
<dbReference type="AlphaFoldDB" id="A0A8S1DMR3"/>
<dbReference type="InterPro" id="IPR016186">
    <property type="entry name" value="C-type_lectin-like/link_sf"/>
</dbReference>
<feature type="coiled-coil region" evidence="2">
    <location>
        <begin position="3"/>
        <end position="47"/>
    </location>
</feature>
<dbReference type="EMBL" id="CADEPI010000183">
    <property type="protein sequence ID" value="CAB3379315.1"/>
    <property type="molecule type" value="Genomic_DNA"/>
</dbReference>
<evidence type="ECO:0000259" key="3">
    <source>
        <dbReference type="PROSITE" id="PS50041"/>
    </source>
</evidence>
<dbReference type="PROSITE" id="PS50041">
    <property type="entry name" value="C_TYPE_LECTIN_2"/>
    <property type="match status" value="1"/>
</dbReference>
<reference evidence="4 5" key="1">
    <citation type="submission" date="2020-04" db="EMBL/GenBank/DDBJ databases">
        <authorList>
            <person name="Alioto T."/>
            <person name="Alioto T."/>
            <person name="Gomez Garrido J."/>
        </authorList>
    </citation>
    <scope>NUCLEOTIDE SEQUENCE [LARGE SCALE GENOMIC DNA]</scope>
</reference>
<gene>
    <name evidence="4" type="ORF">CLODIP_2_CD07568</name>
</gene>
<evidence type="ECO:0000256" key="1">
    <source>
        <dbReference type="ARBA" id="ARBA00023157"/>
    </source>
</evidence>
<organism evidence="4 5">
    <name type="scientific">Cloeon dipterum</name>
    <dbReference type="NCBI Taxonomy" id="197152"/>
    <lineage>
        <taxon>Eukaryota</taxon>
        <taxon>Metazoa</taxon>
        <taxon>Ecdysozoa</taxon>
        <taxon>Arthropoda</taxon>
        <taxon>Hexapoda</taxon>
        <taxon>Insecta</taxon>
        <taxon>Pterygota</taxon>
        <taxon>Palaeoptera</taxon>
        <taxon>Ephemeroptera</taxon>
        <taxon>Pisciforma</taxon>
        <taxon>Baetidae</taxon>
        <taxon>Cloeon</taxon>
    </lineage>
</organism>
<dbReference type="Gene3D" id="3.10.100.10">
    <property type="entry name" value="Mannose-Binding Protein A, subunit A"/>
    <property type="match status" value="1"/>
</dbReference>
<keyword evidence="5" id="KW-1185">Reference proteome</keyword>
<comment type="caution">
    <text evidence="4">The sequence shown here is derived from an EMBL/GenBank/DDBJ whole genome shotgun (WGS) entry which is preliminary data.</text>
</comment>
<sequence>MEKKEMQMELNKLRVENEIMKAQNMQCEKAKQNEQGLREQCEKEKLDCQLMKAQPVVIPSSPEDFSDVVQELKKCEKKVADLLTERVKLNTTLSPLNALQLMNLTTGTYYYDKKNRYSWREAQELCKSLGLQLASFETPKKLSTFWNSASSYVWGPWTSGSYFGHQPGEFHWGNGQRISTDMWRLGQPDEFGVGKESCVYVYDGALYDEPCTDKNNVICEQPMYQFG</sequence>
<evidence type="ECO:0000256" key="2">
    <source>
        <dbReference type="SAM" id="Coils"/>
    </source>
</evidence>
<dbReference type="SUPFAM" id="SSF56436">
    <property type="entry name" value="C-type lectin-like"/>
    <property type="match status" value="1"/>
</dbReference>
<accession>A0A8S1DMR3</accession>
<dbReference type="Proteomes" id="UP000494165">
    <property type="component" value="Unassembled WGS sequence"/>
</dbReference>
<protein>
    <recommendedName>
        <fullName evidence="3">C-type lectin domain-containing protein</fullName>
    </recommendedName>
</protein>
<dbReference type="PANTHER" id="PTHR22803">
    <property type="entry name" value="MANNOSE, PHOSPHOLIPASE, LECTIN RECEPTOR RELATED"/>
    <property type="match status" value="1"/>
</dbReference>
<evidence type="ECO:0000313" key="4">
    <source>
        <dbReference type="EMBL" id="CAB3379315.1"/>
    </source>
</evidence>
<dbReference type="CDD" id="cd00037">
    <property type="entry name" value="CLECT"/>
    <property type="match status" value="1"/>
</dbReference>
<dbReference type="Pfam" id="PF00059">
    <property type="entry name" value="Lectin_C"/>
    <property type="match status" value="1"/>
</dbReference>
<feature type="domain" description="C-type lectin" evidence="3">
    <location>
        <begin position="104"/>
        <end position="220"/>
    </location>
</feature>